<accession>A0A5B8W102</accession>
<evidence type="ECO:0008006" key="5">
    <source>
        <dbReference type="Google" id="ProtNLM"/>
    </source>
</evidence>
<evidence type="ECO:0000256" key="2">
    <source>
        <dbReference type="SAM" id="SignalP"/>
    </source>
</evidence>
<dbReference type="OrthoDB" id="939585at2"/>
<evidence type="ECO:0000313" key="3">
    <source>
        <dbReference type="EMBL" id="QEC75908.1"/>
    </source>
</evidence>
<proteinExistence type="predicted"/>
<dbReference type="PROSITE" id="PS51257">
    <property type="entry name" value="PROKAR_LIPOPROTEIN"/>
    <property type="match status" value="1"/>
</dbReference>
<dbReference type="AlphaFoldDB" id="A0A5B8W102"/>
<dbReference type="KEGG" id="mgk:FSB76_08090"/>
<keyword evidence="4" id="KW-1185">Reference proteome</keyword>
<feature type="signal peptide" evidence="2">
    <location>
        <begin position="1"/>
        <end position="19"/>
    </location>
</feature>
<sequence>MKKIFIALTGLVVSLSACSQNPPQQNNVTIENNTTAGFDVNKLAQFVKNSTDPQTLEKAINNPANQINNLDLDKDGNIDYLKVQEADNNKLNIIDDVSNSQSVTVASVNIQPTGNNNTANLDIQGNPTYVGYNNYYHSSFGLTDFLILSYFLRPHSYYVPVYHYGYYPHYYTRTRTYTTFRPTTSSYMSSRSSSRSSLSQPTRSQRSFSNRSSGSRVRSGGFGSSSSGSSFGSGRSSGSRSGFGRSRGGFGHRR</sequence>
<evidence type="ECO:0000256" key="1">
    <source>
        <dbReference type="SAM" id="MobiDB-lite"/>
    </source>
</evidence>
<dbReference type="Proteomes" id="UP000321362">
    <property type="component" value="Chromosome"/>
</dbReference>
<dbReference type="RefSeq" id="WP_147053094.1">
    <property type="nucleotide sequence ID" value="NZ_CP042437.1"/>
</dbReference>
<organism evidence="3 4">
    <name type="scientific">Mucilaginibacter ginsenosidivorax</name>
    <dbReference type="NCBI Taxonomy" id="862126"/>
    <lineage>
        <taxon>Bacteria</taxon>
        <taxon>Pseudomonadati</taxon>
        <taxon>Bacteroidota</taxon>
        <taxon>Sphingobacteriia</taxon>
        <taxon>Sphingobacteriales</taxon>
        <taxon>Sphingobacteriaceae</taxon>
        <taxon>Mucilaginibacter</taxon>
    </lineage>
</organism>
<evidence type="ECO:0000313" key="4">
    <source>
        <dbReference type="Proteomes" id="UP000321362"/>
    </source>
</evidence>
<gene>
    <name evidence="3" type="ORF">FSB76_08090</name>
</gene>
<dbReference type="EMBL" id="CP042437">
    <property type="protein sequence ID" value="QEC75908.1"/>
    <property type="molecule type" value="Genomic_DNA"/>
</dbReference>
<protein>
    <recommendedName>
        <fullName evidence="5">EF-hand domain-containing protein</fullName>
    </recommendedName>
</protein>
<feature type="chain" id="PRO_5023119195" description="EF-hand domain-containing protein" evidence="2">
    <location>
        <begin position="20"/>
        <end position="254"/>
    </location>
</feature>
<feature type="compositionally biased region" description="Gly residues" evidence="1">
    <location>
        <begin position="245"/>
        <end position="254"/>
    </location>
</feature>
<name>A0A5B8W102_9SPHI</name>
<keyword evidence="2" id="KW-0732">Signal</keyword>
<feature type="compositionally biased region" description="Low complexity" evidence="1">
    <location>
        <begin position="183"/>
        <end position="244"/>
    </location>
</feature>
<feature type="region of interest" description="Disordered" evidence="1">
    <location>
        <begin position="183"/>
        <end position="254"/>
    </location>
</feature>
<reference evidence="3 4" key="1">
    <citation type="journal article" date="2013" name="J. Microbiol.">
        <title>Mucilaginibacter ginsenosidivorax sp. nov., with ginsenoside converting activity isolated from sediment.</title>
        <authorList>
            <person name="Kim J.K."/>
            <person name="Choi T.E."/>
            <person name="Liu Q.M."/>
            <person name="Park H.Y."/>
            <person name="Yi T.H."/>
            <person name="Yoon M.H."/>
            <person name="Kim S.C."/>
            <person name="Im W.T."/>
        </authorList>
    </citation>
    <scope>NUCLEOTIDE SEQUENCE [LARGE SCALE GENOMIC DNA]</scope>
    <source>
        <strain evidence="3 4">KHI28</strain>
    </source>
</reference>